<name>A0ABY4RVW0_9BACL</name>
<dbReference type="Proteomes" id="UP001057134">
    <property type="component" value="Chromosome"/>
</dbReference>
<evidence type="ECO:0000313" key="2">
    <source>
        <dbReference type="Proteomes" id="UP001057134"/>
    </source>
</evidence>
<gene>
    <name evidence="1" type="ORF">SK3146_04982</name>
</gene>
<dbReference type="EMBL" id="CP027059">
    <property type="protein sequence ID" value="UQZ85693.1"/>
    <property type="molecule type" value="Genomic_DNA"/>
</dbReference>
<reference evidence="1" key="2">
    <citation type="journal article" date="2021" name="J Anim Sci Technol">
        <title>Complete genome sequence of Paenibacillus konkukensis sp. nov. SK3146 as a potential probiotic strain.</title>
        <authorList>
            <person name="Jung H.I."/>
            <person name="Park S."/>
            <person name="Niu K.M."/>
            <person name="Lee S.W."/>
            <person name="Kothari D."/>
            <person name="Yi K.J."/>
            <person name="Kim S.K."/>
        </authorList>
    </citation>
    <scope>NUCLEOTIDE SEQUENCE</scope>
    <source>
        <strain evidence="1">SK3146</strain>
    </source>
</reference>
<keyword evidence="2" id="KW-1185">Reference proteome</keyword>
<sequence>MLWVNGNLRRQSSRVWREEGLDALHFIKGFKYMVFVPKAVYLRTLLRG</sequence>
<organism evidence="1 2">
    <name type="scientific">Paenibacillus konkukensis</name>
    <dbReference type="NCBI Taxonomy" id="2020716"/>
    <lineage>
        <taxon>Bacteria</taxon>
        <taxon>Bacillati</taxon>
        <taxon>Bacillota</taxon>
        <taxon>Bacilli</taxon>
        <taxon>Bacillales</taxon>
        <taxon>Paenibacillaceae</taxon>
        <taxon>Paenibacillus</taxon>
    </lineage>
</organism>
<accession>A0ABY4RVW0</accession>
<proteinExistence type="predicted"/>
<protein>
    <submittedName>
        <fullName evidence="1">Uncharacterized protein</fullName>
    </submittedName>
</protein>
<reference evidence="1" key="1">
    <citation type="submission" date="2018-02" db="EMBL/GenBank/DDBJ databases">
        <authorList>
            <person name="Kim S.-K."/>
            <person name="Jung H.-I."/>
            <person name="Lee S.-W."/>
        </authorList>
    </citation>
    <scope>NUCLEOTIDE SEQUENCE</scope>
    <source>
        <strain evidence="1">SK3146</strain>
    </source>
</reference>
<evidence type="ECO:0000313" key="1">
    <source>
        <dbReference type="EMBL" id="UQZ85693.1"/>
    </source>
</evidence>